<keyword evidence="5" id="KW-0378">Hydrolase</keyword>
<dbReference type="EMBL" id="JALLBG020000087">
    <property type="protein sequence ID" value="KAL3766305.1"/>
    <property type="molecule type" value="Genomic_DNA"/>
</dbReference>
<dbReference type="Pfam" id="PF04258">
    <property type="entry name" value="Peptidase_A22B"/>
    <property type="match status" value="1"/>
</dbReference>
<dbReference type="AlphaFoldDB" id="A0ABD3N0Q0"/>
<dbReference type="Proteomes" id="UP001530293">
    <property type="component" value="Unassembled WGS sequence"/>
</dbReference>
<feature type="transmembrane region" description="Helical" evidence="9">
    <location>
        <begin position="740"/>
        <end position="763"/>
    </location>
</feature>
<dbReference type="PANTHER" id="PTHR12174">
    <property type="entry name" value="SIGNAL PEPTIDE PEPTIDASE"/>
    <property type="match status" value="1"/>
</dbReference>
<evidence type="ECO:0000313" key="12">
    <source>
        <dbReference type="EMBL" id="KAL3766305.1"/>
    </source>
</evidence>
<feature type="transmembrane region" description="Helical" evidence="9">
    <location>
        <begin position="396"/>
        <end position="418"/>
    </location>
</feature>
<feature type="domain" description="PA" evidence="11">
    <location>
        <begin position="157"/>
        <end position="195"/>
    </location>
</feature>
<feature type="compositionally biased region" description="Low complexity" evidence="8">
    <location>
        <begin position="496"/>
        <end position="509"/>
    </location>
</feature>
<dbReference type="InterPro" id="IPR003137">
    <property type="entry name" value="PA_domain"/>
</dbReference>
<feature type="compositionally biased region" description="Low complexity" evidence="8">
    <location>
        <begin position="96"/>
        <end position="110"/>
    </location>
</feature>
<feature type="region of interest" description="Disordered" evidence="8">
    <location>
        <begin position="91"/>
        <end position="110"/>
    </location>
</feature>
<dbReference type="InterPro" id="IPR007369">
    <property type="entry name" value="Peptidase_A22B_SPP"/>
</dbReference>
<feature type="region of interest" description="Disordered" evidence="8">
    <location>
        <begin position="455"/>
        <end position="509"/>
    </location>
</feature>
<dbReference type="GO" id="GO:0010008">
    <property type="term" value="C:endosome membrane"/>
    <property type="evidence" value="ECO:0007669"/>
    <property type="project" value="UniProtKB-SubCell"/>
</dbReference>
<feature type="compositionally biased region" description="Polar residues" evidence="8">
    <location>
        <begin position="530"/>
        <end position="554"/>
    </location>
</feature>
<comment type="caution">
    <text evidence="12">The sequence shown here is derived from an EMBL/GenBank/DDBJ whole genome shotgun (WGS) entry which is preliminary data.</text>
</comment>
<feature type="transmembrane region" description="Helical" evidence="9">
    <location>
        <begin position="712"/>
        <end position="733"/>
    </location>
</feature>
<protein>
    <recommendedName>
        <fullName evidence="11">PA domain-containing protein</fullName>
    </recommendedName>
</protein>
<evidence type="ECO:0000313" key="13">
    <source>
        <dbReference type="Proteomes" id="UP001530293"/>
    </source>
</evidence>
<feature type="compositionally biased region" description="Basic and acidic residues" evidence="8">
    <location>
        <begin position="481"/>
        <end position="495"/>
    </location>
</feature>
<dbReference type="SMART" id="SM00730">
    <property type="entry name" value="PSN"/>
    <property type="match status" value="1"/>
</dbReference>
<evidence type="ECO:0000256" key="7">
    <source>
        <dbReference type="ARBA" id="ARBA00023136"/>
    </source>
</evidence>
<comment type="subcellular location">
    <subcellularLocation>
        <location evidence="1">Endosome membrane</location>
        <topology evidence="1">Multi-pass membrane protein</topology>
    </subcellularLocation>
</comment>
<feature type="transmembrane region" description="Helical" evidence="9">
    <location>
        <begin position="815"/>
        <end position="835"/>
    </location>
</feature>
<dbReference type="SUPFAM" id="SSF52025">
    <property type="entry name" value="PA domain"/>
    <property type="match status" value="1"/>
</dbReference>
<dbReference type="Pfam" id="PF02225">
    <property type="entry name" value="PA"/>
    <property type="match status" value="1"/>
</dbReference>
<evidence type="ECO:0000256" key="3">
    <source>
        <dbReference type="ARBA" id="ARBA00022692"/>
    </source>
</evidence>
<feature type="signal peptide" evidence="10">
    <location>
        <begin position="1"/>
        <end position="26"/>
    </location>
</feature>
<feature type="transmembrane region" description="Helical" evidence="9">
    <location>
        <begin position="888"/>
        <end position="910"/>
    </location>
</feature>
<evidence type="ECO:0000256" key="8">
    <source>
        <dbReference type="SAM" id="MobiDB-lite"/>
    </source>
</evidence>
<gene>
    <name evidence="12" type="ORF">ACHAWU_005697</name>
</gene>
<keyword evidence="7 9" id="KW-0472">Membrane</keyword>
<feature type="chain" id="PRO_5044883021" description="PA domain-containing protein" evidence="10">
    <location>
        <begin position="27"/>
        <end position="983"/>
    </location>
</feature>
<feature type="transmembrane region" description="Helical" evidence="9">
    <location>
        <begin position="601"/>
        <end position="620"/>
    </location>
</feature>
<dbReference type="GO" id="GO:0016787">
    <property type="term" value="F:hydrolase activity"/>
    <property type="evidence" value="ECO:0007669"/>
    <property type="project" value="UniProtKB-KW"/>
</dbReference>
<reference evidence="12 13" key="1">
    <citation type="submission" date="2024-10" db="EMBL/GenBank/DDBJ databases">
        <title>Updated reference genomes for cyclostephanoid diatoms.</title>
        <authorList>
            <person name="Roberts W.R."/>
            <person name="Alverson A.J."/>
        </authorList>
    </citation>
    <scope>NUCLEOTIDE SEQUENCE [LARGE SCALE GENOMIC DNA]</scope>
    <source>
        <strain evidence="12 13">AJA232-27</strain>
    </source>
</reference>
<evidence type="ECO:0000256" key="1">
    <source>
        <dbReference type="ARBA" id="ARBA00004337"/>
    </source>
</evidence>
<dbReference type="InterPro" id="IPR006639">
    <property type="entry name" value="Preselin/SPP"/>
</dbReference>
<dbReference type="InterPro" id="IPR046450">
    <property type="entry name" value="PA_dom_sf"/>
</dbReference>
<evidence type="ECO:0000256" key="9">
    <source>
        <dbReference type="SAM" id="Phobius"/>
    </source>
</evidence>
<accession>A0ABD3N0Q0</accession>
<comment type="similarity">
    <text evidence="2">Belongs to the peptidase A22B family.</text>
</comment>
<evidence type="ECO:0000256" key="6">
    <source>
        <dbReference type="ARBA" id="ARBA00022989"/>
    </source>
</evidence>
<keyword evidence="4" id="KW-0967">Endosome</keyword>
<evidence type="ECO:0000256" key="5">
    <source>
        <dbReference type="ARBA" id="ARBA00022801"/>
    </source>
</evidence>
<feature type="transmembrane region" description="Helical" evidence="9">
    <location>
        <begin position="626"/>
        <end position="644"/>
    </location>
</feature>
<keyword evidence="10" id="KW-0732">Signal</keyword>
<evidence type="ECO:0000259" key="11">
    <source>
        <dbReference type="Pfam" id="PF02225"/>
    </source>
</evidence>
<dbReference type="PANTHER" id="PTHR12174:SF75">
    <property type="entry name" value="SIGNAL PEPTIDE PEPTIDASE-LIKE 2"/>
    <property type="match status" value="1"/>
</dbReference>
<feature type="compositionally biased region" description="Low complexity" evidence="8">
    <location>
        <begin position="569"/>
        <end position="582"/>
    </location>
</feature>
<keyword evidence="6 9" id="KW-1133">Transmembrane helix</keyword>
<sequence>MTRSAASISPLLAALALLSLTVHLIASPTLFVGASSSSMTSMTTTFIDIHLITSFSSSGSLENGYLFRVPASDATFGANLPKAPKWATHSALTGGDANNPDDTATTATTNNNIYPSHRLMLPPQADMYLCNESAGLVDYTEPTANSDIFDPDTKLSGYENNYILVPRGQCTFESKVRSAQRLGSVGVIIRNTLESRYETKVVVDERTGAEEDILVWPQDQHDYECGNHATPNHYGVYSEIDVAALEYYPPIVPTATNTNGGEDLMNTKLLTGPGVDGNVCAEGMITDMSSFEKHCPSLRCLLTGRNTTTPSIDGETMKVEACCAWDELMPMNTHGDGEDDGDAIPENEEEEITIPSMFVTMENGQELYDLVIDAMLNSEGGGESVQFVSVVPYARWYPTGHISTILVMILGVFTVWAATYTSAKEYRDSWKEISLAVNDGVLVFAGVAATTSASSSAAAGGRSRRRADTDDTVDLDDEDTDLRLAAEVEMTESRSRNNGAAAATAGSLATTTDDTTFTISDEATEDEFVSNPTSPKNRGATSNNADSSMNNESSVEPPVGGETSATDAPSPQRNAQQQQPQQVNALTPSTPVAMRFMELNAFHVILFAAVASFFLFVLFLFDLNRVVRVVYGLAGSMAMTHLLLRPMLEKISSKYLGERTSNKLQSTAFGNLPGCRGKYYKWMDVVSSATGFAMGIAWIIVGFSYIQPLDNAYYWLIQDVMGVCFCIIILGFIHINKIMIATIFLTVVFIYDVFYVFLSPYIFGRSVMMDVALGGAYGVDATFCEKYPTDSSCRGVMAPLPMLLVIPWFNDFRGGYSFVGLGDIILPGLLISFAARYDAARKLVKKCSRANSNRLPDLEGEANENSGGGMSRLRNHLGRVRKALFRGYFGPLVIAYAIGLMLAYLAVAWTKKGQPALVYLVPACLGTILFLGWKRRELSELWSGPKVMRKADRMVGIAGRIPEARTASAREARANLAESSSVV</sequence>
<evidence type="ECO:0000256" key="10">
    <source>
        <dbReference type="SAM" id="SignalP"/>
    </source>
</evidence>
<organism evidence="12 13">
    <name type="scientific">Discostella pseudostelligera</name>
    <dbReference type="NCBI Taxonomy" id="259834"/>
    <lineage>
        <taxon>Eukaryota</taxon>
        <taxon>Sar</taxon>
        <taxon>Stramenopiles</taxon>
        <taxon>Ochrophyta</taxon>
        <taxon>Bacillariophyta</taxon>
        <taxon>Coscinodiscophyceae</taxon>
        <taxon>Thalassiosirophycidae</taxon>
        <taxon>Stephanodiscales</taxon>
        <taxon>Stephanodiscaceae</taxon>
        <taxon>Discostella</taxon>
    </lineage>
</organism>
<name>A0ABD3N0Q0_9STRA</name>
<feature type="transmembrane region" description="Helical" evidence="9">
    <location>
        <begin position="685"/>
        <end position="706"/>
    </location>
</feature>
<feature type="transmembrane region" description="Helical" evidence="9">
    <location>
        <begin position="916"/>
        <end position="933"/>
    </location>
</feature>
<keyword evidence="3 9" id="KW-0812">Transmembrane</keyword>
<feature type="compositionally biased region" description="Acidic residues" evidence="8">
    <location>
        <begin position="470"/>
        <end position="480"/>
    </location>
</feature>
<proteinExistence type="inferred from homology"/>
<keyword evidence="13" id="KW-1185">Reference proteome</keyword>
<dbReference type="Gene3D" id="3.50.30.30">
    <property type="match status" value="1"/>
</dbReference>
<evidence type="ECO:0000256" key="2">
    <source>
        <dbReference type="ARBA" id="ARBA00006859"/>
    </source>
</evidence>
<feature type="region of interest" description="Disordered" evidence="8">
    <location>
        <begin position="521"/>
        <end position="584"/>
    </location>
</feature>
<evidence type="ECO:0000256" key="4">
    <source>
        <dbReference type="ARBA" id="ARBA00022753"/>
    </source>
</evidence>